<dbReference type="Proteomes" id="UP000001574">
    <property type="component" value="Chromosome"/>
</dbReference>
<name>A0A0H3A3E5_MYCA1</name>
<proteinExistence type="predicted"/>
<dbReference type="RefSeq" id="WP_011723433.1">
    <property type="nucleotide sequence ID" value="NC_008595.1"/>
</dbReference>
<protein>
    <submittedName>
        <fullName evidence="2">Uncharacterized protein</fullName>
    </submittedName>
</protein>
<evidence type="ECO:0000313" key="3">
    <source>
        <dbReference type="Proteomes" id="UP000001574"/>
    </source>
</evidence>
<feature type="compositionally biased region" description="Polar residues" evidence="1">
    <location>
        <begin position="279"/>
        <end position="293"/>
    </location>
</feature>
<evidence type="ECO:0000313" key="2">
    <source>
        <dbReference type="EMBL" id="ABK68737.1"/>
    </source>
</evidence>
<reference evidence="2 3" key="1">
    <citation type="submission" date="2006-10" db="EMBL/GenBank/DDBJ databases">
        <authorList>
            <person name="Fleischmann R.D."/>
            <person name="Dodson R.J."/>
            <person name="Haft D.H."/>
            <person name="Merkel J.S."/>
            <person name="Nelson W.C."/>
            <person name="Fraser C.M."/>
        </authorList>
    </citation>
    <scope>NUCLEOTIDE SEQUENCE [LARGE SCALE GENOMIC DNA]</scope>
    <source>
        <strain evidence="2 3">104</strain>
    </source>
</reference>
<gene>
    <name evidence="2" type="ordered locus">MAV_0263</name>
</gene>
<evidence type="ECO:0000256" key="1">
    <source>
        <dbReference type="SAM" id="MobiDB-lite"/>
    </source>
</evidence>
<organism evidence="2 3">
    <name type="scientific">Mycobacterium avium (strain 104)</name>
    <dbReference type="NCBI Taxonomy" id="243243"/>
    <lineage>
        <taxon>Bacteria</taxon>
        <taxon>Bacillati</taxon>
        <taxon>Actinomycetota</taxon>
        <taxon>Actinomycetes</taxon>
        <taxon>Mycobacteriales</taxon>
        <taxon>Mycobacteriaceae</taxon>
        <taxon>Mycobacterium</taxon>
        <taxon>Mycobacterium avium complex (MAC)</taxon>
    </lineage>
</organism>
<sequence>MTTQTDCIITAADAVVHAHADALAPLTAIGRGTVEDPPTVEASLAAALHLIAAKPALDAAVTDLLRELIDAGVRESKLARLLSIRSSTLTDRLAASAPTAVPVPELHYGMFRRKDKVSRRAARESMIAAARDLGRTYAAALRPISTVSQGSVPEAAVVDEALEAVLHLHRSRSALDAALDPILAALVLGGVRRMSLAEGLGVHATTLQRRLAGQPLAHARHADLRDEGEGKWSVIRAEVGRYAPAQELDKAVVQAAVNEAITGIQETAPTRGAREDSVTVPQSPSQFSDGLAR</sequence>
<dbReference type="EMBL" id="CP000479">
    <property type="protein sequence ID" value="ABK68737.1"/>
    <property type="molecule type" value="Genomic_DNA"/>
</dbReference>
<dbReference type="KEGG" id="mav:MAV_0263"/>
<dbReference type="AlphaFoldDB" id="A0A0H3A3E5"/>
<feature type="region of interest" description="Disordered" evidence="1">
    <location>
        <begin position="266"/>
        <end position="293"/>
    </location>
</feature>
<accession>A0A0H3A3E5</accession>
<dbReference type="HOGENOM" id="CLU_969152_0_0_11"/>